<dbReference type="KEGG" id="rter:IDM49_10765"/>
<dbReference type="EMBL" id="CP061539">
    <property type="protein sequence ID" value="QNV37663.1"/>
    <property type="molecule type" value="Genomic_DNA"/>
</dbReference>
<gene>
    <name evidence="1" type="ORF">IDM49_10765</name>
</gene>
<sequence>MPKGGSIKDLYVYTTDPVDENPAGFSISYKPGMGEDTTATLQRLDYYVMVPTRFSNDGIPATYGSTSTYWTPLTKVTAATLAVDNGAGGTTSISTTGYNVYKTSFKGVMTNPVVGIDGRTTWPGTTVDLGFFGFTKATTGSYYAGYVTSFTTANGFTMTDSNGIEKYTF</sequence>
<dbReference type="RefSeq" id="WP_190724506.1">
    <property type="nucleotide sequence ID" value="NZ_CP061539.1"/>
</dbReference>
<keyword evidence="2" id="KW-1185">Reference proteome</keyword>
<dbReference type="Proteomes" id="UP000516404">
    <property type="component" value="Chromosome"/>
</dbReference>
<proteinExistence type="predicted"/>
<dbReference type="GeneID" id="96624720"/>
<reference evidence="1 2" key="1">
    <citation type="submission" date="2020-09" db="EMBL/GenBank/DDBJ databases">
        <title>Investigation of environmental microbes.</title>
        <authorList>
            <person name="Ou Y."/>
            <person name="Kang Q."/>
        </authorList>
    </citation>
    <scope>NUCLEOTIDE SEQUENCE [LARGE SCALE GENOMIC DNA]</scope>
    <source>
        <strain evidence="1 2">KJZ-14</strain>
    </source>
</reference>
<dbReference type="AlphaFoldDB" id="A0A7H2BDB7"/>
<evidence type="ECO:0000313" key="1">
    <source>
        <dbReference type="EMBL" id="QNV37663.1"/>
    </source>
</evidence>
<organism evidence="1 2">
    <name type="scientific">Rothia terrae</name>
    <dbReference type="NCBI Taxonomy" id="396015"/>
    <lineage>
        <taxon>Bacteria</taxon>
        <taxon>Bacillati</taxon>
        <taxon>Actinomycetota</taxon>
        <taxon>Actinomycetes</taxon>
        <taxon>Micrococcales</taxon>
        <taxon>Micrococcaceae</taxon>
        <taxon>Rothia</taxon>
    </lineage>
</organism>
<name>A0A7H2BDB7_9MICC</name>
<protein>
    <submittedName>
        <fullName evidence="1">Uncharacterized protein</fullName>
    </submittedName>
</protein>
<accession>A0A7H2BDB7</accession>
<evidence type="ECO:0000313" key="2">
    <source>
        <dbReference type="Proteomes" id="UP000516404"/>
    </source>
</evidence>